<dbReference type="GO" id="GO:0005737">
    <property type="term" value="C:cytoplasm"/>
    <property type="evidence" value="ECO:0007669"/>
    <property type="project" value="UniProtKB-SubCell"/>
</dbReference>
<feature type="domain" description="Aminopeptidase N-like N-terminal" evidence="17">
    <location>
        <begin position="74"/>
        <end position="244"/>
    </location>
</feature>
<keyword evidence="9" id="KW-0378">Hydrolase</keyword>
<feature type="domain" description="Peptidase M1 membrane alanine aminopeptidase" evidence="16">
    <location>
        <begin position="282"/>
        <end position="474"/>
    </location>
</feature>
<keyword evidence="8 14" id="KW-0479">Metal-binding</keyword>
<keyword evidence="7" id="KW-0645">Protease</keyword>
<feature type="binding site" evidence="14">
    <location>
        <position position="338"/>
    </location>
    <ligand>
        <name>Zn(2+)</name>
        <dbReference type="ChEBI" id="CHEBI:29105"/>
        <note>catalytic</note>
    </ligand>
</feature>
<protein>
    <recommendedName>
        <fullName evidence="5">Aminopeptidase N</fullName>
        <ecNumber evidence="4">3.4.11.2</ecNumber>
    </recommendedName>
    <alternativeName>
        <fullName evidence="12">Alanine aminopeptidase</fullName>
    </alternativeName>
    <alternativeName>
        <fullName evidence="13">Lysyl aminopeptidase</fullName>
    </alternativeName>
</protein>
<dbReference type="InterPro" id="IPR001930">
    <property type="entry name" value="Peptidase_M1"/>
</dbReference>
<name>A0A239P032_9ACTN</name>
<dbReference type="InterPro" id="IPR034015">
    <property type="entry name" value="M1_LTA4H"/>
</dbReference>
<dbReference type="GO" id="GO:0006508">
    <property type="term" value="P:proteolysis"/>
    <property type="evidence" value="ECO:0007669"/>
    <property type="project" value="UniProtKB-KW"/>
</dbReference>
<feature type="binding site" evidence="14">
    <location>
        <position position="361"/>
    </location>
    <ligand>
        <name>Zn(2+)</name>
        <dbReference type="ChEBI" id="CHEBI:29105"/>
        <note>catalytic</note>
    </ligand>
</feature>
<evidence type="ECO:0000256" key="4">
    <source>
        <dbReference type="ARBA" id="ARBA00012564"/>
    </source>
</evidence>
<comment type="similarity">
    <text evidence="3">Belongs to the peptidase M1 family.</text>
</comment>
<evidence type="ECO:0000256" key="10">
    <source>
        <dbReference type="ARBA" id="ARBA00022833"/>
    </source>
</evidence>
<keyword evidence="15" id="KW-0732">Signal</keyword>
<dbReference type="GO" id="GO:0008270">
    <property type="term" value="F:zinc ion binding"/>
    <property type="evidence" value="ECO:0007669"/>
    <property type="project" value="InterPro"/>
</dbReference>
<dbReference type="InterPro" id="IPR014782">
    <property type="entry name" value="Peptidase_M1_dom"/>
</dbReference>
<evidence type="ECO:0000259" key="16">
    <source>
        <dbReference type="Pfam" id="PF01433"/>
    </source>
</evidence>
<dbReference type="InterPro" id="IPR045357">
    <property type="entry name" value="Aminopeptidase_N-like_N"/>
</dbReference>
<dbReference type="EC" id="3.4.11.2" evidence="4"/>
<dbReference type="PANTHER" id="PTHR45726:SF3">
    <property type="entry name" value="LEUKOTRIENE A-4 HYDROLASE"/>
    <property type="match status" value="1"/>
</dbReference>
<dbReference type="EMBL" id="FZPH01000011">
    <property type="protein sequence ID" value="SNT59729.1"/>
    <property type="molecule type" value="Genomic_DNA"/>
</dbReference>
<evidence type="ECO:0000313" key="18">
    <source>
        <dbReference type="EMBL" id="SNT59729.1"/>
    </source>
</evidence>
<dbReference type="CDD" id="cd09603">
    <property type="entry name" value="M1_APN_like"/>
    <property type="match status" value="1"/>
</dbReference>
<dbReference type="Gene3D" id="2.60.40.1730">
    <property type="entry name" value="tricorn interacting facor f3 domain"/>
    <property type="match status" value="1"/>
</dbReference>
<evidence type="ECO:0000256" key="13">
    <source>
        <dbReference type="ARBA" id="ARBA00031533"/>
    </source>
</evidence>
<dbReference type="Pfam" id="PF01433">
    <property type="entry name" value="Peptidase_M1"/>
    <property type="match status" value="1"/>
</dbReference>
<dbReference type="GO" id="GO:0008237">
    <property type="term" value="F:metallopeptidase activity"/>
    <property type="evidence" value="ECO:0007669"/>
    <property type="project" value="UniProtKB-KW"/>
</dbReference>
<dbReference type="AlphaFoldDB" id="A0A239P032"/>
<evidence type="ECO:0000256" key="2">
    <source>
        <dbReference type="ARBA" id="ARBA00004496"/>
    </source>
</evidence>
<evidence type="ECO:0000256" key="6">
    <source>
        <dbReference type="ARBA" id="ARBA00022490"/>
    </source>
</evidence>
<feature type="chain" id="PRO_5012873432" description="Aminopeptidase N" evidence="15">
    <location>
        <begin position="30"/>
        <end position="488"/>
    </location>
</feature>
<keyword evidence="19" id="KW-1185">Reference proteome</keyword>
<evidence type="ECO:0000256" key="9">
    <source>
        <dbReference type="ARBA" id="ARBA00022801"/>
    </source>
</evidence>
<feature type="signal peptide" evidence="15">
    <location>
        <begin position="1"/>
        <end position="29"/>
    </location>
</feature>
<dbReference type="Pfam" id="PF17900">
    <property type="entry name" value="Peptidase_M1_N"/>
    <property type="match status" value="1"/>
</dbReference>
<evidence type="ECO:0000256" key="1">
    <source>
        <dbReference type="ARBA" id="ARBA00000098"/>
    </source>
</evidence>
<keyword evidence="6" id="KW-0963">Cytoplasm</keyword>
<evidence type="ECO:0000259" key="17">
    <source>
        <dbReference type="Pfam" id="PF17900"/>
    </source>
</evidence>
<dbReference type="SUPFAM" id="SSF55486">
    <property type="entry name" value="Metalloproteases ('zincins'), catalytic domain"/>
    <property type="match status" value="1"/>
</dbReference>
<dbReference type="InterPro" id="IPR042097">
    <property type="entry name" value="Aminopeptidase_N-like_N_sf"/>
</dbReference>
<evidence type="ECO:0000256" key="7">
    <source>
        <dbReference type="ARBA" id="ARBA00022670"/>
    </source>
</evidence>
<reference evidence="18 19" key="1">
    <citation type="submission" date="2017-06" db="EMBL/GenBank/DDBJ databases">
        <authorList>
            <person name="Kim H.J."/>
            <person name="Triplett B.A."/>
        </authorList>
    </citation>
    <scope>NUCLEOTIDE SEQUENCE [LARGE SCALE GENOMIC DNA]</scope>
    <source>
        <strain evidence="18 19">CGMCC 4.5593</strain>
    </source>
</reference>
<dbReference type="RefSeq" id="WP_245871218.1">
    <property type="nucleotide sequence ID" value="NZ_FZPH01000011.1"/>
</dbReference>
<proteinExistence type="inferred from homology"/>
<keyword evidence="10 14" id="KW-0862">Zinc</keyword>
<dbReference type="Gene3D" id="1.10.390.10">
    <property type="entry name" value="Neutral Protease Domain 2"/>
    <property type="match status" value="1"/>
</dbReference>
<dbReference type="PROSITE" id="PS51257">
    <property type="entry name" value="PROKAR_LIPOPROTEIN"/>
    <property type="match status" value="1"/>
</dbReference>
<accession>A0A239P032</accession>
<evidence type="ECO:0000256" key="15">
    <source>
        <dbReference type="SAM" id="SignalP"/>
    </source>
</evidence>
<evidence type="ECO:0000256" key="11">
    <source>
        <dbReference type="ARBA" id="ARBA00023049"/>
    </source>
</evidence>
<keyword evidence="11" id="KW-0482">Metalloprotease</keyword>
<dbReference type="SUPFAM" id="SSF63737">
    <property type="entry name" value="Leukotriene A4 hydrolase N-terminal domain"/>
    <property type="match status" value="1"/>
</dbReference>
<gene>
    <name evidence="18" type="ORF">SAMN05421812_111252</name>
</gene>
<dbReference type="InterPro" id="IPR027268">
    <property type="entry name" value="Peptidase_M4/M1_CTD_sf"/>
</dbReference>
<feature type="binding site" evidence="14">
    <location>
        <position position="342"/>
    </location>
    <ligand>
        <name>Zn(2+)</name>
        <dbReference type="ChEBI" id="CHEBI:29105"/>
        <note>catalytic</note>
    </ligand>
</feature>
<dbReference type="GO" id="GO:0016285">
    <property type="term" value="F:alanyl aminopeptidase activity"/>
    <property type="evidence" value="ECO:0007669"/>
    <property type="project" value="UniProtKB-EC"/>
</dbReference>
<evidence type="ECO:0000256" key="14">
    <source>
        <dbReference type="PIRSR" id="PIRSR634015-3"/>
    </source>
</evidence>
<dbReference type="Proteomes" id="UP000198362">
    <property type="component" value="Unassembled WGS sequence"/>
</dbReference>
<sequence>MNPSIPRAGVALATAAALLAGCTSEPAPAEPGRPTAPTPAQTADDAYAAWAAGRSTPVLDPIYPERGTDALDVLHYGLDLDWSPAKRVLTGTATLRIRPTRDAPSLALDFKPYTLDSVTLDGKAVSAAVTKAEKLVVESPVRADVPLTLVVGYHGKPSQTPMPSKRGDTHPLGLTVDREGGVWTMQEPFGAFTWYPVNDHPSDEALYDIAVTAPKGWSGVASGTPVGQDGNTFRYRSSVPVASYATTLAVGRFKKATDQGPRGIPVTYWYHDAAALPRLKRSVGFLTWLEKKFGPYPFESAGVVVVESGSAMETQQMVTLGDLFTDVDDRFYDLTTLHEYAHQWFGDAVTLTDWRDMWLNEGWALYVQKLYEVEHYGLSRAELVAQSRKRDGELRKEYGPPSAPKRDEFGATNVYTCGAAMLRQLHQALGDDRFFALAQGWVRDNLNTQQTRGSFTAYVNKTTGHDFTALIDAWLDSPTTPPETGPLA</sequence>
<evidence type="ECO:0000256" key="8">
    <source>
        <dbReference type="ARBA" id="ARBA00022723"/>
    </source>
</evidence>
<evidence type="ECO:0000256" key="12">
    <source>
        <dbReference type="ARBA" id="ARBA00029811"/>
    </source>
</evidence>
<evidence type="ECO:0000256" key="3">
    <source>
        <dbReference type="ARBA" id="ARBA00010136"/>
    </source>
</evidence>
<organism evidence="18 19">
    <name type="scientific">Asanoa hainanensis</name>
    <dbReference type="NCBI Taxonomy" id="560556"/>
    <lineage>
        <taxon>Bacteria</taxon>
        <taxon>Bacillati</taxon>
        <taxon>Actinomycetota</taxon>
        <taxon>Actinomycetes</taxon>
        <taxon>Micromonosporales</taxon>
        <taxon>Micromonosporaceae</taxon>
        <taxon>Asanoa</taxon>
    </lineage>
</organism>
<evidence type="ECO:0000256" key="5">
    <source>
        <dbReference type="ARBA" id="ARBA00015611"/>
    </source>
</evidence>
<evidence type="ECO:0000313" key="19">
    <source>
        <dbReference type="Proteomes" id="UP000198362"/>
    </source>
</evidence>
<dbReference type="PANTHER" id="PTHR45726">
    <property type="entry name" value="LEUKOTRIENE A-4 HYDROLASE"/>
    <property type="match status" value="1"/>
</dbReference>
<comment type="catalytic activity">
    <reaction evidence="1">
        <text>Release of an N-terminal amino acid, Xaa-|-Yaa- from a peptide, amide or arylamide. Xaa is preferably Ala, but may be most amino acids including Pro (slow action). When a terminal hydrophobic residue is followed by a prolyl residue, the two may be released as an intact Xaa-Pro dipeptide.</text>
        <dbReference type="EC" id="3.4.11.2"/>
    </reaction>
</comment>
<comment type="cofactor">
    <cofactor evidence="14">
        <name>Zn(2+)</name>
        <dbReference type="ChEBI" id="CHEBI:29105"/>
    </cofactor>
    <text evidence="14">Binds 1 zinc ion per subunit.</text>
</comment>
<dbReference type="PRINTS" id="PR00756">
    <property type="entry name" value="ALADIPTASE"/>
</dbReference>
<comment type="subcellular location">
    <subcellularLocation>
        <location evidence="2">Cytoplasm</location>
    </subcellularLocation>
</comment>